<dbReference type="Pfam" id="PF09693">
    <property type="entry name" value="Phage_XkdX"/>
    <property type="match status" value="1"/>
</dbReference>
<dbReference type="EMBL" id="JAGGLD010000009">
    <property type="protein sequence ID" value="MBP2002558.1"/>
    <property type="molecule type" value="Genomic_DNA"/>
</dbReference>
<keyword evidence="2" id="KW-1185">Reference proteome</keyword>
<proteinExistence type="predicted"/>
<accession>A0ABS4JLH7</accession>
<protein>
    <submittedName>
        <fullName evidence="1">XkdX family phage protein</fullName>
    </submittedName>
</protein>
<dbReference type="RefSeq" id="WP_209865825.1">
    <property type="nucleotide sequence ID" value="NZ_JAGGLD010000009.1"/>
</dbReference>
<dbReference type="NCBIfam" id="TIGR01669">
    <property type="entry name" value="phage_XkdX"/>
    <property type="match status" value="1"/>
</dbReference>
<organism evidence="1 2">
    <name type="scientific">Paenibacillus shirakamiensis</name>
    <dbReference type="NCBI Taxonomy" id="1265935"/>
    <lineage>
        <taxon>Bacteria</taxon>
        <taxon>Bacillati</taxon>
        <taxon>Bacillota</taxon>
        <taxon>Bacilli</taxon>
        <taxon>Bacillales</taxon>
        <taxon>Paenibacillaceae</taxon>
        <taxon>Paenibacillus</taxon>
    </lineage>
</organism>
<sequence length="49" mass="5786">MNWFKTVKRYFDMGIYTTDETSSLYVGKFVSTGKITAEQYKEITSEDFK</sequence>
<reference evidence="1 2" key="1">
    <citation type="submission" date="2021-03" db="EMBL/GenBank/DDBJ databases">
        <title>Genomic Encyclopedia of Type Strains, Phase IV (KMG-IV): sequencing the most valuable type-strain genomes for metagenomic binning, comparative biology and taxonomic classification.</title>
        <authorList>
            <person name="Goeker M."/>
        </authorList>
    </citation>
    <scope>NUCLEOTIDE SEQUENCE [LARGE SCALE GENOMIC DNA]</scope>
    <source>
        <strain evidence="1 2">DSM 26806</strain>
    </source>
</reference>
<name>A0ABS4JLH7_9BACL</name>
<evidence type="ECO:0000313" key="2">
    <source>
        <dbReference type="Proteomes" id="UP001519288"/>
    </source>
</evidence>
<dbReference type="Proteomes" id="UP001519288">
    <property type="component" value="Unassembled WGS sequence"/>
</dbReference>
<comment type="caution">
    <text evidence="1">The sequence shown here is derived from an EMBL/GenBank/DDBJ whole genome shotgun (WGS) entry which is preliminary data.</text>
</comment>
<gene>
    <name evidence="1" type="ORF">J2Z69_003644</name>
</gene>
<dbReference type="InterPro" id="IPR010022">
    <property type="entry name" value="XkdX"/>
</dbReference>
<evidence type="ECO:0000313" key="1">
    <source>
        <dbReference type="EMBL" id="MBP2002558.1"/>
    </source>
</evidence>